<protein>
    <submittedName>
        <fullName evidence="1">Uncharacterized protein</fullName>
    </submittedName>
</protein>
<evidence type="ECO:0000313" key="1">
    <source>
        <dbReference type="EMBL" id="KAF3842250.1"/>
    </source>
</evidence>
<dbReference type="AlphaFoldDB" id="A0A7J5XYU4"/>
<evidence type="ECO:0000313" key="2">
    <source>
        <dbReference type="Proteomes" id="UP000518266"/>
    </source>
</evidence>
<keyword evidence="2" id="KW-1185">Reference proteome</keyword>
<dbReference type="EMBL" id="JAAKFY010000019">
    <property type="protein sequence ID" value="KAF3842250.1"/>
    <property type="molecule type" value="Genomic_DNA"/>
</dbReference>
<dbReference type="Proteomes" id="UP000518266">
    <property type="component" value="Unassembled WGS sequence"/>
</dbReference>
<sequence length="216" mass="23008">MFAGATSTISSQPAYAAKAIASSAAPNQSQSGVHKYSLKGLEIARGDPFDTAPSLSTRPVFNIRITAAPYGRYLSGKDDPLCTVGSKARKESSSPTNRIGQLVPLTECGADRSMGITVNTLSCFCRVVECLSLTDTPIGCSLLRHIEAVLPRGRLVDPWLFKVIKGRGALELGLHQLMTDYSSVGPWEQAGGVGRGDRRSLRAPGLSRTLLNCSQN</sequence>
<proteinExistence type="predicted"/>
<dbReference type="OrthoDB" id="10672305at2759"/>
<gene>
    <name evidence="1" type="ORF">F7725_024201</name>
</gene>
<name>A0A7J5XYU4_DISMA</name>
<accession>A0A7J5XYU4</accession>
<comment type="caution">
    <text evidence="1">The sequence shown here is derived from an EMBL/GenBank/DDBJ whole genome shotgun (WGS) entry which is preliminary data.</text>
</comment>
<organism evidence="1 2">
    <name type="scientific">Dissostichus mawsoni</name>
    <name type="common">Antarctic cod</name>
    <dbReference type="NCBI Taxonomy" id="36200"/>
    <lineage>
        <taxon>Eukaryota</taxon>
        <taxon>Metazoa</taxon>
        <taxon>Chordata</taxon>
        <taxon>Craniata</taxon>
        <taxon>Vertebrata</taxon>
        <taxon>Euteleostomi</taxon>
        <taxon>Actinopterygii</taxon>
        <taxon>Neopterygii</taxon>
        <taxon>Teleostei</taxon>
        <taxon>Neoteleostei</taxon>
        <taxon>Acanthomorphata</taxon>
        <taxon>Eupercaria</taxon>
        <taxon>Perciformes</taxon>
        <taxon>Notothenioidei</taxon>
        <taxon>Nototheniidae</taxon>
        <taxon>Dissostichus</taxon>
    </lineage>
</organism>
<reference evidence="1 2" key="1">
    <citation type="submission" date="2020-03" db="EMBL/GenBank/DDBJ databases">
        <title>Dissostichus mawsoni Genome sequencing and assembly.</title>
        <authorList>
            <person name="Park H."/>
        </authorList>
    </citation>
    <scope>NUCLEOTIDE SEQUENCE [LARGE SCALE GENOMIC DNA]</scope>
    <source>
        <strain evidence="1">DM0001</strain>
        <tissue evidence="1">Muscle</tissue>
    </source>
</reference>